<gene>
    <name evidence="1" type="ORF">DSO57_1038553</name>
</gene>
<name>A0ACC2T9X9_9FUNG</name>
<proteinExistence type="predicted"/>
<organism evidence="1 2">
    <name type="scientific">Entomophthora muscae</name>
    <dbReference type="NCBI Taxonomy" id="34485"/>
    <lineage>
        <taxon>Eukaryota</taxon>
        <taxon>Fungi</taxon>
        <taxon>Fungi incertae sedis</taxon>
        <taxon>Zoopagomycota</taxon>
        <taxon>Entomophthoromycotina</taxon>
        <taxon>Entomophthoromycetes</taxon>
        <taxon>Entomophthorales</taxon>
        <taxon>Entomophthoraceae</taxon>
        <taxon>Entomophthora</taxon>
    </lineage>
</organism>
<dbReference type="Proteomes" id="UP001165960">
    <property type="component" value="Unassembled WGS sequence"/>
</dbReference>
<reference evidence="1" key="1">
    <citation type="submission" date="2022-04" db="EMBL/GenBank/DDBJ databases">
        <title>Genome of the entomopathogenic fungus Entomophthora muscae.</title>
        <authorList>
            <person name="Elya C."/>
            <person name="Lovett B.R."/>
            <person name="Lee E."/>
            <person name="Macias A.M."/>
            <person name="Hajek A.E."/>
            <person name="De Bivort B.L."/>
            <person name="Kasson M.T."/>
            <person name="De Fine Licht H.H."/>
            <person name="Stajich J.E."/>
        </authorList>
    </citation>
    <scope>NUCLEOTIDE SEQUENCE</scope>
    <source>
        <strain evidence="1">Berkeley</strain>
    </source>
</reference>
<evidence type="ECO:0000313" key="2">
    <source>
        <dbReference type="Proteomes" id="UP001165960"/>
    </source>
</evidence>
<comment type="caution">
    <text evidence="1">The sequence shown here is derived from an EMBL/GenBank/DDBJ whole genome shotgun (WGS) entry which is preliminary data.</text>
</comment>
<evidence type="ECO:0000313" key="1">
    <source>
        <dbReference type="EMBL" id="KAJ9071276.1"/>
    </source>
</evidence>
<dbReference type="EMBL" id="QTSX02003340">
    <property type="protein sequence ID" value="KAJ9071276.1"/>
    <property type="molecule type" value="Genomic_DNA"/>
</dbReference>
<keyword evidence="2" id="KW-1185">Reference proteome</keyword>
<accession>A0ACC2T9X9</accession>
<protein>
    <submittedName>
        <fullName evidence="1">Uncharacterized protein</fullName>
    </submittedName>
</protein>
<sequence>MLIISEVGVIARTATDTAILANAITDGKCHPPSHLTLSVSDSKLNLPPGFPHWHTQDAILCPSRTTRP</sequence>